<keyword evidence="2 5" id="KW-0533">Nickel</keyword>
<comment type="catalytic activity">
    <reaction evidence="5 8">
        <text>urea + 2 H2O + H(+) = hydrogencarbonate + 2 NH4(+)</text>
        <dbReference type="Rhea" id="RHEA:20557"/>
        <dbReference type="ChEBI" id="CHEBI:15377"/>
        <dbReference type="ChEBI" id="CHEBI:15378"/>
        <dbReference type="ChEBI" id="CHEBI:16199"/>
        <dbReference type="ChEBI" id="CHEBI:17544"/>
        <dbReference type="ChEBI" id="CHEBI:28938"/>
        <dbReference type="EC" id="3.5.1.5"/>
    </reaction>
</comment>
<evidence type="ECO:0000256" key="9">
    <source>
        <dbReference type="RuleBase" id="RU004158"/>
    </source>
</evidence>
<feature type="modified residue" description="N6-carboxylysine" evidence="5">
    <location>
        <position position="219"/>
    </location>
</feature>
<dbReference type="HAMAP" id="MF_01953">
    <property type="entry name" value="Urease_alpha"/>
    <property type="match status" value="1"/>
</dbReference>
<proteinExistence type="inferred from homology"/>
<dbReference type="Gene3D" id="3.20.20.140">
    <property type="entry name" value="Metal-dependent hydrolases"/>
    <property type="match status" value="1"/>
</dbReference>
<keyword evidence="3 5" id="KW-0479">Metal-binding</keyword>
<evidence type="ECO:0000256" key="6">
    <source>
        <dbReference type="NCBIfam" id="TIGR01792"/>
    </source>
</evidence>
<dbReference type="InterPro" id="IPR005848">
    <property type="entry name" value="Urease_asu"/>
</dbReference>
<evidence type="ECO:0000313" key="11">
    <source>
        <dbReference type="EMBL" id="MFC3609685.1"/>
    </source>
</evidence>
<dbReference type="PRINTS" id="PR01752">
    <property type="entry name" value="UREASE"/>
</dbReference>
<dbReference type="SUPFAM" id="SSF51556">
    <property type="entry name" value="Metallo-dependent hydrolases"/>
    <property type="match status" value="1"/>
</dbReference>
<keyword evidence="4 5" id="KW-0378">Hydrolase</keyword>
<dbReference type="RefSeq" id="WP_386367523.1">
    <property type="nucleotide sequence ID" value="NZ_JBHRXZ010000029.1"/>
</dbReference>
<feature type="binding site" description="via carbamate group" evidence="5">
    <location>
        <position position="219"/>
    </location>
    <ligand>
        <name>Ni(2+)</name>
        <dbReference type="ChEBI" id="CHEBI:49786"/>
        <label>1</label>
    </ligand>
</feature>
<feature type="active site" description="Proton donor" evidence="5 7">
    <location>
        <position position="322"/>
    </location>
</feature>
<sequence length="570" mass="61131">MTRMSRKAYAEMFGPTTGDALRLGDTSLLAEVEFDHAVPGDECLHGGGKTLRDGMGLMPGHDSADGALDMLLCNATIIDPVLGVVKGDIGIKEGLIVAVGKAGNPQIMDGVTPGLICGVSTTVRDAEGMIVTPGGIDVHVHFDSAQLCEHALASGLTTLIGGSLGPITVGIDCGGEWNVGKMLQASEAWPINFGFLGRGNSSKPESLLGQLRGGCLGLKIHEDWGAMPAVIDTCLSVADQYDFQVQLHTDTLNESGFLEDTLAAIGDRTIHMYHTEGAGGGHAPDIIAVAGRDNCLPSSTNPTNPYTVNTFDEHLDMIMVCHHLNPNVPEDVAFAESRVRAQTIAAEDVLHDLGAISMLGSDSQGMGRINEVICRTWQLASKMKDQRGRLPEEKTRIGDNERIKRYIAKYTLNAAKVFGIDRYVGSIEPGKLADLVLWRPEFFGIKPEVVIKGGFIVHAAMGDSAASLYTCEPLAMRPQWGAFGEAQKGLSVNFVSQLAIEHDARSRLGLRKQLLPCSGTRTLRKSDMLHNDACPAITVNAQTFEVFADGELLTCDPASELPLTQRYMLR</sequence>
<dbReference type="NCBIfam" id="NF009686">
    <property type="entry name" value="PRK13207.1"/>
    <property type="match status" value="1"/>
</dbReference>
<feature type="binding site" evidence="5">
    <location>
        <position position="274"/>
    </location>
    <ligand>
        <name>Ni(2+)</name>
        <dbReference type="ChEBI" id="CHEBI:49786"/>
        <label>2</label>
    </ligand>
</feature>
<dbReference type="Gene3D" id="2.30.40.10">
    <property type="entry name" value="Urease, subunit C, domain 1"/>
    <property type="match status" value="1"/>
</dbReference>
<dbReference type="EMBL" id="JBHRXZ010000029">
    <property type="protein sequence ID" value="MFC3609685.1"/>
    <property type="molecule type" value="Genomic_DNA"/>
</dbReference>
<dbReference type="PANTHER" id="PTHR43440:SF1">
    <property type="entry name" value="UREASE"/>
    <property type="match status" value="1"/>
</dbReference>
<evidence type="ECO:0000256" key="2">
    <source>
        <dbReference type="ARBA" id="ARBA00022596"/>
    </source>
</evidence>
<evidence type="ECO:0000256" key="7">
    <source>
        <dbReference type="PROSITE-ProRule" id="PRU00700"/>
    </source>
</evidence>
<dbReference type="Pfam" id="PF00449">
    <property type="entry name" value="Urease_alpha"/>
    <property type="match status" value="1"/>
</dbReference>
<keyword evidence="12" id="KW-1185">Reference proteome</keyword>
<dbReference type="EC" id="3.5.1.5" evidence="5 6"/>
<gene>
    <name evidence="5 11" type="primary">ureC</name>
    <name evidence="11" type="ORF">ACFOMF_18105</name>
</gene>
<comment type="caution">
    <text evidence="11">The sequence shown here is derived from an EMBL/GenBank/DDBJ whole genome shotgun (WGS) entry which is preliminary data.</text>
</comment>
<evidence type="ECO:0000256" key="1">
    <source>
        <dbReference type="ARBA" id="ARBA00004897"/>
    </source>
</evidence>
<feature type="binding site" evidence="5">
    <location>
        <position position="248"/>
    </location>
    <ligand>
        <name>Ni(2+)</name>
        <dbReference type="ChEBI" id="CHEBI:49786"/>
        <label>2</label>
    </ligand>
</feature>
<evidence type="ECO:0000256" key="5">
    <source>
        <dbReference type="HAMAP-Rule" id="MF_01953"/>
    </source>
</evidence>
<dbReference type="InterPro" id="IPR017951">
    <property type="entry name" value="Urease_asu_c"/>
</dbReference>
<accession>A0ABV7T8Z3</accession>
<dbReference type="Proteomes" id="UP001595630">
    <property type="component" value="Unassembled WGS sequence"/>
</dbReference>
<comment type="subunit">
    <text evidence="5">Heterotrimer of UreA (gamma), UreB (beta) and UreC (alpha) subunits. Three heterotrimers associate to form the active enzyme.</text>
</comment>
<evidence type="ECO:0000313" key="12">
    <source>
        <dbReference type="Proteomes" id="UP001595630"/>
    </source>
</evidence>
<dbReference type="InterPro" id="IPR050112">
    <property type="entry name" value="Urease_alpha_subunit"/>
</dbReference>
<protein>
    <recommendedName>
        <fullName evidence="5 6">Urease subunit alpha</fullName>
        <ecNumber evidence="5 6">3.5.1.5</ecNumber>
    </recommendedName>
    <alternativeName>
        <fullName evidence="5">Urea amidohydrolase subunit alpha</fullName>
    </alternativeName>
</protein>
<dbReference type="CDD" id="cd00375">
    <property type="entry name" value="Urease_alpha"/>
    <property type="match status" value="1"/>
</dbReference>
<dbReference type="InterPro" id="IPR011612">
    <property type="entry name" value="Urease_alpha_N_dom"/>
</dbReference>
<dbReference type="Pfam" id="PF01979">
    <property type="entry name" value="Amidohydro_1"/>
    <property type="match status" value="1"/>
</dbReference>
<comment type="similarity">
    <text evidence="5 9">Belongs to the metallo-dependent hydrolases superfamily. Urease alpha subunit family.</text>
</comment>
<feature type="binding site" description="via carbamate group" evidence="5">
    <location>
        <position position="219"/>
    </location>
    <ligand>
        <name>Ni(2+)</name>
        <dbReference type="ChEBI" id="CHEBI:49786"/>
        <label>2</label>
    </ligand>
</feature>
<dbReference type="PANTHER" id="PTHR43440">
    <property type="entry name" value="UREASE"/>
    <property type="match status" value="1"/>
</dbReference>
<dbReference type="PROSITE" id="PS00145">
    <property type="entry name" value="UREASE_2"/>
    <property type="match status" value="1"/>
</dbReference>
<evidence type="ECO:0000256" key="8">
    <source>
        <dbReference type="RuleBase" id="RU000510"/>
    </source>
</evidence>
<reference evidence="12" key="1">
    <citation type="journal article" date="2019" name="Int. J. Syst. Evol. Microbiol.">
        <title>The Global Catalogue of Microorganisms (GCM) 10K type strain sequencing project: providing services to taxonomists for standard genome sequencing and annotation.</title>
        <authorList>
            <consortium name="The Broad Institute Genomics Platform"/>
            <consortium name="The Broad Institute Genome Sequencing Center for Infectious Disease"/>
            <person name="Wu L."/>
            <person name="Ma J."/>
        </authorList>
    </citation>
    <scope>NUCLEOTIDE SEQUENCE [LARGE SCALE GENOMIC DNA]</scope>
    <source>
        <strain evidence="12">KCTC 42447</strain>
    </source>
</reference>
<comment type="subcellular location">
    <subcellularLocation>
        <location evidence="5 7">Cytoplasm</location>
    </subcellularLocation>
</comment>
<keyword evidence="5 7" id="KW-0963">Cytoplasm</keyword>
<evidence type="ECO:0000256" key="4">
    <source>
        <dbReference type="ARBA" id="ARBA00022801"/>
    </source>
</evidence>
<comment type="pathway">
    <text evidence="1 5">Nitrogen metabolism; urea degradation; CO(2) and NH(3) from urea (urease route): step 1/1.</text>
</comment>
<comment type="PTM">
    <text evidence="5">Carboxylation allows a single lysine to coordinate two nickel ions.</text>
</comment>
<feature type="binding site" evidence="5">
    <location>
        <position position="139"/>
    </location>
    <ligand>
        <name>Ni(2+)</name>
        <dbReference type="ChEBI" id="CHEBI:49786"/>
        <label>1</label>
    </ligand>
</feature>
<organism evidence="11 12">
    <name type="scientific">Stutzerimonas tarimensis</name>
    <dbReference type="NCBI Taxonomy" id="1507735"/>
    <lineage>
        <taxon>Bacteria</taxon>
        <taxon>Pseudomonadati</taxon>
        <taxon>Pseudomonadota</taxon>
        <taxon>Gammaproteobacteria</taxon>
        <taxon>Pseudomonadales</taxon>
        <taxon>Pseudomonadaceae</taxon>
        <taxon>Stutzerimonas</taxon>
    </lineage>
</organism>
<dbReference type="SUPFAM" id="SSF51338">
    <property type="entry name" value="Composite domain of metallo-dependent hydrolases"/>
    <property type="match status" value="1"/>
</dbReference>
<dbReference type="NCBIfam" id="TIGR01792">
    <property type="entry name" value="urease_alph"/>
    <property type="match status" value="1"/>
</dbReference>
<feature type="binding site" evidence="5 7">
    <location>
        <position position="221"/>
    </location>
    <ligand>
        <name>substrate</name>
    </ligand>
</feature>
<dbReference type="PROSITE" id="PS51368">
    <property type="entry name" value="UREASE_3"/>
    <property type="match status" value="1"/>
</dbReference>
<dbReference type="InterPro" id="IPR011059">
    <property type="entry name" value="Metal-dep_hydrolase_composite"/>
</dbReference>
<feature type="binding site" evidence="5">
    <location>
        <position position="362"/>
    </location>
    <ligand>
        <name>Ni(2+)</name>
        <dbReference type="ChEBI" id="CHEBI:49786"/>
        <label>1</label>
    </ligand>
</feature>
<feature type="domain" description="Urease" evidence="10">
    <location>
        <begin position="134"/>
        <end position="570"/>
    </location>
</feature>
<dbReference type="InterPro" id="IPR032466">
    <property type="entry name" value="Metal_Hydrolase"/>
</dbReference>
<evidence type="ECO:0000256" key="3">
    <source>
        <dbReference type="ARBA" id="ARBA00022723"/>
    </source>
</evidence>
<evidence type="ECO:0000259" key="10">
    <source>
        <dbReference type="PROSITE" id="PS51368"/>
    </source>
</evidence>
<comment type="cofactor">
    <cofactor evidence="5 8">
        <name>Ni cation</name>
        <dbReference type="ChEBI" id="CHEBI:25516"/>
    </cofactor>
    <text evidence="5 8">Binds 2 nickel ions per subunit.</text>
</comment>
<dbReference type="GO" id="GO:0009039">
    <property type="term" value="F:urease activity"/>
    <property type="evidence" value="ECO:0007669"/>
    <property type="project" value="UniProtKB-EC"/>
</dbReference>
<name>A0ABV7T8Z3_9GAMM</name>
<feature type="binding site" evidence="5">
    <location>
        <position position="141"/>
    </location>
    <ligand>
        <name>Ni(2+)</name>
        <dbReference type="ChEBI" id="CHEBI:49786"/>
        <label>1</label>
    </ligand>
</feature>
<dbReference type="InterPro" id="IPR006680">
    <property type="entry name" value="Amidohydro-rel"/>
</dbReference>
<dbReference type="InterPro" id="IPR017950">
    <property type="entry name" value="Urease_AS"/>
</dbReference>